<evidence type="ECO:0008006" key="3">
    <source>
        <dbReference type="Google" id="ProtNLM"/>
    </source>
</evidence>
<sequence length="99" mass="10790">MAAQKRGTWHWSVMLLTTLSFLFVISTTATHIHKTASALQDCAICYLVADQLGDVPAPPSLIHDSHFQPYHLVAVTVQDVVYSSPQLLPPSCGPPYTSV</sequence>
<gene>
    <name evidence="1" type="ORF">H3H36_02435</name>
</gene>
<dbReference type="AlphaFoldDB" id="A0A7W2I5F6"/>
<protein>
    <recommendedName>
        <fullName evidence="3">DUF2946 domain-containing protein</fullName>
    </recommendedName>
</protein>
<dbReference type="EMBL" id="JACEZS010000001">
    <property type="protein sequence ID" value="MBA5604220.1"/>
    <property type="molecule type" value="Genomic_DNA"/>
</dbReference>
<reference evidence="1 2" key="1">
    <citation type="submission" date="2020-07" db="EMBL/GenBank/DDBJ databases">
        <title>Novel species isolated from subtropical streams in China.</title>
        <authorList>
            <person name="Lu H."/>
        </authorList>
    </citation>
    <scope>NUCLEOTIDE SEQUENCE [LARGE SCALE GENOMIC DNA]</scope>
    <source>
        <strain evidence="1 2">FT3S</strain>
    </source>
</reference>
<evidence type="ECO:0000313" key="1">
    <source>
        <dbReference type="EMBL" id="MBA5604220.1"/>
    </source>
</evidence>
<dbReference type="Proteomes" id="UP000566711">
    <property type="component" value="Unassembled WGS sequence"/>
</dbReference>
<comment type="caution">
    <text evidence="1">The sequence shown here is derived from an EMBL/GenBank/DDBJ whole genome shotgun (WGS) entry which is preliminary data.</text>
</comment>
<organism evidence="1 2">
    <name type="scientific">Rugamonas fusca</name>
    <dbReference type="NCBI Taxonomy" id="2758568"/>
    <lineage>
        <taxon>Bacteria</taxon>
        <taxon>Pseudomonadati</taxon>
        <taxon>Pseudomonadota</taxon>
        <taxon>Betaproteobacteria</taxon>
        <taxon>Burkholderiales</taxon>
        <taxon>Oxalobacteraceae</taxon>
        <taxon>Telluria group</taxon>
        <taxon>Rugamonas</taxon>
    </lineage>
</organism>
<dbReference type="RefSeq" id="WP_182213576.1">
    <property type="nucleotide sequence ID" value="NZ_JACEZS010000001.1"/>
</dbReference>
<accession>A0A7W2I5F6</accession>
<name>A0A7W2I5F6_9BURK</name>
<keyword evidence="2" id="KW-1185">Reference proteome</keyword>
<proteinExistence type="predicted"/>
<evidence type="ECO:0000313" key="2">
    <source>
        <dbReference type="Proteomes" id="UP000566711"/>
    </source>
</evidence>